<gene>
    <name evidence="1" type="ORF">V2J94_41565</name>
</gene>
<comment type="caution">
    <text evidence="1">The sequence shown here is derived from an EMBL/GenBank/DDBJ whole genome shotgun (WGS) entry which is preliminary data.</text>
</comment>
<protein>
    <submittedName>
        <fullName evidence="1">Uncharacterized protein</fullName>
    </submittedName>
</protein>
<proteinExistence type="predicted"/>
<accession>A0ABU7QA39</accession>
<organism evidence="1 2">
    <name type="scientific">Streptomyces asiaticus subsp. ignotus</name>
    <dbReference type="NCBI Taxonomy" id="3098222"/>
    <lineage>
        <taxon>Bacteria</taxon>
        <taxon>Bacillati</taxon>
        <taxon>Actinomycetota</taxon>
        <taxon>Actinomycetes</taxon>
        <taxon>Kitasatosporales</taxon>
        <taxon>Streptomycetaceae</taxon>
        <taxon>Streptomyces</taxon>
        <taxon>Streptomyces violaceusniger group</taxon>
    </lineage>
</organism>
<sequence length="80" mass="9085">MDCANHKGHKRYVGGCMDGHVSHMITRHPSYYPRTFGTLLRDGQRSWYEIDDEASEGSEVVYRFIGHGKTFPGPPEGSDR</sequence>
<reference evidence="1 2" key="1">
    <citation type="submission" date="2023-11" db="EMBL/GenBank/DDBJ databases">
        <title>30 novel species of actinomycetes from the DSMZ collection.</title>
        <authorList>
            <person name="Nouioui I."/>
        </authorList>
    </citation>
    <scope>NUCLEOTIDE SEQUENCE [LARGE SCALE GENOMIC DNA]</scope>
    <source>
        <strain evidence="1 2">DSM 41524</strain>
    </source>
</reference>
<dbReference type="RefSeq" id="WP_330815495.1">
    <property type="nucleotide sequence ID" value="NZ_JAZBJO010000045.1"/>
</dbReference>
<dbReference type="EMBL" id="JAZBJO010000045">
    <property type="protein sequence ID" value="MEE4598260.1"/>
    <property type="molecule type" value="Genomic_DNA"/>
</dbReference>
<evidence type="ECO:0000313" key="1">
    <source>
        <dbReference type="EMBL" id="MEE4598260.1"/>
    </source>
</evidence>
<keyword evidence="2" id="KW-1185">Reference proteome</keyword>
<evidence type="ECO:0000313" key="2">
    <source>
        <dbReference type="Proteomes" id="UP001354709"/>
    </source>
</evidence>
<name>A0ABU7QA39_9ACTN</name>
<dbReference type="Proteomes" id="UP001354709">
    <property type="component" value="Unassembled WGS sequence"/>
</dbReference>